<dbReference type="Gene3D" id="3.40.50.620">
    <property type="entry name" value="HUPs"/>
    <property type="match status" value="1"/>
</dbReference>
<keyword evidence="4 8" id="KW-0547">Nucleotide-binding</keyword>
<dbReference type="PANTHER" id="PTHR23090">
    <property type="entry name" value="NH 3 /GLUTAMINE-DEPENDENT NAD + SYNTHETASE"/>
    <property type="match status" value="1"/>
</dbReference>
<feature type="binding site" evidence="8">
    <location>
        <position position="168"/>
    </location>
    <ligand>
        <name>Mg(2+)</name>
        <dbReference type="ChEBI" id="CHEBI:18420"/>
    </ligand>
</feature>
<evidence type="ECO:0000256" key="3">
    <source>
        <dbReference type="ARBA" id="ARBA00022723"/>
    </source>
</evidence>
<feature type="binding site" description="in other chain" evidence="8">
    <location>
        <position position="143"/>
    </location>
    <ligand>
        <name>deamido-NAD(+)</name>
        <dbReference type="ChEBI" id="CHEBI:58437"/>
        <note>ligand shared between two neighboring subunits</note>
    </ligand>
</feature>
<evidence type="ECO:0000256" key="10">
    <source>
        <dbReference type="RuleBase" id="RU003812"/>
    </source>
</evidence>
<accession>A0A562ZDT4</accession>
<dbReference type="EMBL" id="VOBQ01000032">
    <property type="protein sequence ID" value="TWO64427.1"/>
    <property type="molecule type" value="Genomic_DNA"/>
</dbReference>
<dbReference type="UniPathway" id="UPA00253">
    <property type="reaction ID" value="UER00333"/>
</dbReference>
<dbReference type="InterPro" id="IPR022926">
    <property type="entry name" value="NH(3)-dep_NAD(+)_synth"/>
</dbReference>
<dbReference type="GO" id="GO:0005737">
    <property type="term" value="C:cytoplasm"/>
    <property type="evidence" value="ECO:0007669"/>
    <property type="project" value="InterPro"/>
</dbReference>
<feature type="binding site" evidence="8">
    <location>
        <position position="52"/>
    </location>
    <ligand>
        <name>Mg(2+)</name>
        <dbReference type="ChEBI" id="CHEBI:18420"/>
    </ligand>
</feature>
<dbReference type="Proteomes" id="UP000318199">
    <property type="component" value="Unassembled WGS sequence"/>
</dbReference>
<evidence type="ECO:0000256" key="1">
    <source>
        <dbReference type="ARBA" id="ARBA00005859"/>
    </source>
</evidence>
<comment type="caution">
    <text evidence="12">The sequence shown here is derived from an EMBL/GenBank/DDBJ whole genome shotgun (WGS) entry which is preliminary data.</text>
</comment>
<protein>
    <recommendedName>
        <fullName evidence="8 10">NH(3)-dependent NAD(+) synthetase</fullName>
        <ecNumber evidence="8 10">6.3.1.5</ecNumber>
    </recommendedName>
</protein>
<evidence type="ECO:0000256" key="2">
    <source>
        <dbReference type="ARBA" id="ARBA00022598"/>
    </source>
</evidence>
<evidence type="ECO:0000256" key="9">
    <source>
        <dbReference type="RuleBase" id="RU003811"/>
    </source>
</evidence>
<evidence type="ECO:0000313" key="12">
    <source>
        <dbReference type="EMBL" id="TWO64427.1"/>
    </source>
</evidence>
<dbReference type="CDD" id="cd00553">
    <property type="entry name" value="NAD_synthase"/>
    <property type="match status" value="1"/>
</dbReference>
<feature type="binding site" evidence="8">
    <location>
        <position position="214"/>
    </location>
    <ligand>
        <name>ATP</name>
        <dbReference type="ChEBI" id="CHEBI:30616"/>
    </ligand>
</feature>
<dbReference type="GO" id="GO:0009435">
    <property type="term" value="P:NAD+ biosynthetic process"/>
    <property type="evidence" value="ECO:0007669"/>
    <property type="project" value="UniProtKB-UniRule"/>
</dbReference>
<dbReference type="Pfam" id="PF02540">
    <property type="entry name" value="NAD_synthase"/>
    <property type="match status" value="1"/>
</dbReference>
<feature type="binding site" evidence="8">
    <location>
        <position position="192"/>
    </location>
    <ligand>
        <name>ATP</name>
        <dbReference type="ChEBI" id="CHEBI:30616"/>
    </ligand>
</feature>
<keyword evidence="7 8" id="KW-0520">NAD</keyword>
<organism evidence="12 13">
    <name type="scientific">Caenimonas sedimenti</name>
    <dbReference type="NCBI Taxonomy" id="2596921"/>
    <lineage>
        <taxon>Bacteria</taxon>
        <taxon>Pseudomonadati</taxon>
        <taxon>Pseudomonadota</taxon>
        <taxon>Betaproteobacteria</taxon>
        <taxon>Burkholderiales</taxon>
        <taxon>Comamonadaceae</taxon>
        <taxon>Caenimonas</taxon>
    </lineage>
</organism>
<keyword evidence="6 8" id="KW-0460">Magnesium</keyword>
<comment type="similarity">
    <text evidence="1 8 9">Belongs to the NAD synthetase family.</text>
</comment>
<dbReference type="PANTHER" id="PTHR23090:SF7">
    <property type="entry name" value="NH(3)-DEPENDENT NAD(+) SYNTHETASE"/>
    <property type="match status" value="1"/>
</dbReference>
<feature type="binding site" description="in other chain" evidence="8">
    <location>
        <begin position="263"/>
        <end position="264"/>
    </location>
    <ligand>
        <name>deamido-NAD(+)</name>
        <dbReference type="ChEBI" id="CHEBI:58437"/>
        <note>ligand shared between two neighboring subunits</note>
    </ligand>
</feature>
<dbReference type="EC" id="6.3.1.5" evidence="8 10"/>
<comment type="pathway">
    <text evidence="8">Cofactor biosynthesis; NAD(+) biosynthesis; NAD(+) from deamido-NAD(+) (ammonia route): step 1/1.</text>
</comment>
<feature type="binding site" evidence="8">
    <location>
        <begin position="46"/>
        <end position="53"/>
    </location>
    <ligand>
        <name>ATP</name>
        <dbReference type="ChEBI" id="CHEBI:30616"/>
    </ligand>
</feature>
<feature type="domain" description="NAD/GMP synthase" evidence="11">
    <location>
        <begin position="26"/>
        <end position="268"/>
    </location>
</feature>
<name>A0A562ZDT4_9BURK</name>
<feature type="binding site" description="in other chain" evidence="8">
    <location>
        <position position="176"/>
    </location>
    <ligand>
        <name>deamido-NAD(+)</name>
        <dbReference type="ChEBI" id="CHEBI:58437"/>
        <note>ligand shared between two neighboring subunits</note>
    </ligand>
</feature>
<feature type="binding site" evidence="8">
    <location>
        <position position="163"/>
    </location>
    <ligand>
        <name>ATP</name>
        <dbReference type="ChEBI" id="CHEBI:30616"/>
    </ligand>
</feature>
<evidence type="ECO:0000259" key="11">
    <source>
        <dbReference type="Pfam" id="PF02540"/>
    </source>
</evidence>
<sequence>MQLDRTTIVSELGVKSHFDAMAEADRRIDFLLTYLMRSQSSCFVLGISGGVDSTVAGRLCQLAVAKARSQGAAVRFVAMRLPYGLQADEQDAQQALAFIEPDEVLTVNIRPASDAMLASLKASGQSFEHASQEDFVLGNIKARQRMIAQYAVAGARRGLVVGTDHAAEAVMGFFTKFGDGACDLAPLSGLTKGRVRELASHLGAPPGLVRKVPTADLESLRPQLPDESAFGVGYAEIDAFLEGRPVSEAAVAIIERFYLASRHKRALPAQPG</sequence>
<keyword evidence="3 8" id="KW-0479">Metal-binding</keyword>
<comment type="function">
    <text evidence="8">Catalyzes the ATP-dependent amidation of deamido-NAD to form NAD. Uses ammonia as a nitrogen source.</text>
</comment>
<dbReference type="RefSeq" id="WP_145897352.1">
    <property type="nucleotide sequence ID" value="NZ_VOBQ01000032.1"/>
</dbReference>
<keyword evidence="13" id="KW-1185">Reference proteome</keyword>
<dbReference type="NCBIfam" id="NF001979">
    <property type="entry name" value="PRK00768.1"/>
    <property type="match status" value="1"/>
</dbReference>
<evidence type="ECO:0000256" key="4">
    <source>
        <dbReference type="ARBA" id="ARBA00022741"/>
    </source>
</evidence>
<evidence type="ECO:0000256" key="6">
    <source>
        <dbReference type="ARBA" id="ARBA00022842"/>
    </source>
</evidence>
<keyword evidence="5 8" id="KW-0067">ATP-binding</keyword>
<dbReference type="InterPro" id="IPR022310">
    <property type="entry name" value="NAD/GMP_synthase"/>
</dbReference>
<dbReference type="InterPro" id="IPR014729">
    <property type="entry name" value="Rossmann-like_a/b/a_fold"/>
</dbReference>
<dbReference type="OrthoDB" id="3266517at2"/>
<feature type="binding site" evidence="8">
    <location>
        <position position="183"/>
    </location>
    <ligand>
        <name>deamido-NAD(+)</name>
        <dbReference type="ChEBI" id="CHEBI:58437"/>
        <note>ligand shared between two neighboring subunits</note>
    </ligand>
</feature>
<dbReference type="GO" id="GO:0004359">
    <property type="term" value="F:glutaminase activity"/>
    <property type="evidence" value="ECO:0007669"/>
    <property type="project" value="InterPro"/>
</dbReference>
<dbReference type="AlphaFoldDB" id="A0A562ZDT4"/>
<dbReference type="GO" id="GO:0005524">
    <property type="term" value="F:ATP binding"/>
    <property type="evidence" value="ECO:0007669"/>
    <property type="project" value="UniProtKB-UniRule"/>
</dbReference>
<evidence type="ECO:0000256" key="8">
    <source>
        <dbReference type="HAMAP-Rule" id="MF_00193"/>
    </source>
</evidence>
<evidence type="ECO:0000256" key="5">
    <source>
        <dbReference type="ARBA" id="ARBA00022840"/>
    </source>
</evidence>
<keyword evidence="2 8" id="KW-0436">Ligase</keyword>
<dbReference type="GO" id="GO:0003952">
    <property type="term" value="F:NAD+ synthase (glutamine-hydrolyzing) activity"/>
    <property type="evidence" value="ECO:0007669"/>
    <property type="project" value="InterPro"/>
</dbReference>
<evidence type="ECO:0000313" key="13">
    <source>
        <dbReference type="Proteomes" id="UP000318199"/>
    </source>
</evidence>
<dbReference type="HAMAP" id="MF_00193">
    <property type="entry name" value="NadE_ammonia_dep"/>
    <property type="match status" value="1"/>
</dbReference>
<evidence type="ECO:0000256" key="7">
    <source>
        <dbReference type="ARBA" id="ARBA00023027"/>
    </source>
</evidence>
<reference evidence="12 13" key="1">
    <citation type="submission" date="2019-07" db="EMBL/GenBank/DDBJ databases">
        <title>Caenimonas sedimenti sp. nov., isolated from activated sludge.</title>
        <authorList>
            <person name="Xu J."/>
        </authorList>
    </citation>
    <scope>NUCLEOTIDE SEQUENCE [LARGE SCALE GENOMIC DNA]</scope>
    <source>
        <strain evidence="12 13">HX-9-20</strain>
    </source>
</reference>
<comment type="subunit">
    <text evidence="8">Homodimer.</text>
</comment>
<dbReference type="SUPFAM" id="SSF52402">
    <property type="entry name" value="Adenine nucleotide alpha hydrolases-like"/>
    <property type="match status" value="1"/>
</dbReference>
<comment type="catalytic activity">
    <reaction evidence="8 10">
        <text>deamido-NAD(+) + NH4(+) + ATP = AMP + diphosphate + NAD(+) + H(+)</text>
        <dbReference type="Rhea" id="RHEA:21188"/>
        <dbReference type="ChEBI" id="CHEBI:15378"/>
        <dbReference type="ChEBI" id="CHEBI:28938"/>
        <dbReference type="ChEBI" id="CHEBI:30616"/>
        <dbReference type="ChEBI" id="CHEBI:33019"/>
        <dbReference type="ChEBI" id="CHEBI:57540"/>
        <dbReference type="ChEBI" id="CHEBI:58437"/>
        <dbReference type="ChEBI" id="CHEBI:456215"/>
        <dbReference type="EC" id="6.3.1.5"/>
    </reaction>
</comment>
<dbReference type="GO" id="GO:0008795">
    <property type="term" value="F:NAD+ synthase activity"/>
    <property type="evidence" value="ECO:0007669"/>
    <property type="project" value="UniProtKB-UniRule"/>
</dbReference>
<gene>
    <name evidence="8 12" type="primary">nadE</name>
    <name evidence="12" type="ORF">FN976_28240</name>
</gene>
<dbReference type="GO" id="GO:0046872">
    <property type="term" value="F:metal ion binding"/>
    <property type="evidence" value="ECO:0007669"/>
    <property type="project" value="UniProtKB-KW"/>
</dbReference>
<proteinExistence type="inferred from homology"/>
<dbReference type="InterPro" id="IPR003694">
    <property type="entry name" value="NAD_synthase"/>
</dbReference>
<dbReference type="NCBIfam" id="TIGR00552">
    <property type="entry name" value="nadE"/>
    <property type="match status" value="1"/>
</dbReference>